<organism evidence="1">
    <name type="scientific">marine metagenome</name>
    <dbReference type="NCBI Taxonomy" id="408172"/>
    <lineage>
        <taxon>unclassified sequences</taxon>
        <taxon>metagenomes</taxon>
        <taxon>ecological metagenomes</taxon>
    </lineage>
</organism>
<dbReference type="AlphaFoldDB" id="A0A381QV33"/>
<accession>A0A381QV33</accession>
<protein>
    <submittedName>
        <fullName evidence="1">Uncharacterized protein</fullName>
    </submittedName>
</protein>
<proteinExistence type="predicted"/>
<dbReference type="EMBL" id="UINC01001541">
    <property type="protein sequence ID" value="SUZ83235.1"/>
    <property type="molecule type" value="Genomic_DNA"/>
</dbReference>
<reference evidence="1" key="1">
    <citation type="submission" date="2018-05" db="EMBL/GenBank/DDBJ databases">
        <authorList>
            <person name="Lanie J.A."/>
            <person name="Ng W.-L."/>
            <person name="Kazmierczak K.M."/>
            <person name="Andrzejewski T.M."/>
            <person name="Davidsen T.M."/>
            <person name="Wayne K.J."/>
            <person name="Tettelin H."/>
            <person name="Glass J.I."/>
            <person name="Rusch D."/>
            <person name="Podicherti R."/>
            <person name="Tsui H.-C.T."/>
            <person name="Winkler M.E."/>
        </authorList>
    </citation>
    <scope>NUCLEOTIDE SEQUENCE</scope>
</reference>
<sequence>MILFAVPCHVSGLTELRILSASNSVEDSDSMYCDLPGNNILGYCVVKLIAITS</sequence>
<name>A0A381QV33_9ZZZZ</name>
<gene>
    <name evidence="1" type="ORF">METZ01_LOCUS36089</name>
</gene>
<evidence type="ECO:0000313" key="1">
    <source>
        <dbReference type="EMBL" id="SUZ83235.1"/>
    </source>
</evidence>